<dbReference type="Pfam" id="PF04542">
    <property type="entry name" value="Sigma70_r2"/>
    <property type="match status" value="1"/>
</dbReference>
<dbReference type="InterPro" id="IPR013325">
    <property type="entry name" value="RNA_pol_sigma_r2"/>
</dbReference>
<dbReference type="PANTHER" id="PTHR43133:SF50">
    <property type="entry name" value="ECF RNA POLYMERASE SIGMA FACTOR SIGM"/>
    <property type="match status" value="1"/>
</dbReference>
<dbReference type="InterPro" id="IPR014284">
    <property type="entry name" value="RNA_pol_sigma-70_dom"/>
</dbReference>
<dbReference type="Pfam" id="PF08281">
    <property type="entry name" value="Sigma70_r4_2"/>
    <property type="match status" value="1"/>
</dbReference>
<evidence type="ECO:0000313" key="8">
    <source>
        <dbReference type="EMBL" id="GAA1789536.1"/>
    </source>
</evidence>
<organism evidence="8 9">
    <name type="scientific">Luedemannella flava</name>
    <dbReference type="NCBI Taxonomy" id="349316"/>
    <lineage>
        <taxon>Bacteria</taxon>
        <taxon>Bacillati</taxon>
        <taxon>Actinomycetota</taxon>
        <taxon>Actinomycetes</taxon>
        <taxon>Micromonosporales</taxon>
        <taxon>Micromonosporaceae</taxon>
        <taxon>Luedemannella</taxon>
    </lineage>
</organism>
<dbReference type="SUPFAM" id="SSF88946">
    <property type="entry name" value="Sigma2 domain of RNA polymerase sigma factors"/>
    <property type="match status" value="1"/>
</dbReference>
<comment type="caution">
    <text evidence="8">The sequence shown here is derived from an EMBL/GenBank/DDBJ whole genome shotgun (WGS) entry which is preliminary data.</text>
</comment>
<protein>
    <submittedName>
        <fullName evidence="8">SigE family RNA polymerase sigma factor</fullName>
    </submittedName>
</protein>
<feature type="domain" description="RNA polymerase sigma factor 70 region 4 type 2" evidence="7">
    <location>
        <begin position="100"/>
        <end position="152"/>
    </location>
</feature>
<keyword evidence="9" id="KW-1185">Reference proteome</keyword>
<dbReference type="RefSeq" id="WP_344126598.1">
    <property type="nucleotide sequence ID" value="NZ_BAAALT010000020.1"/>
</dbReference>
<accession>A0ABN2LIJ1</accession>
<name>A0ABN2LIJ1_9ACTN</name>
<keyword evidence="3" id="KW-0731">Sigma factor</keyword>
<dbReference type="NCBIfam" id="TIGR02937">
    <property type="entry name" value="sigma70-ECF"/>
    <property type="match status" value="1"/>
</dbReference>
<evidence type="ECO:0000256" key="3">
    <source>
        <dbReference type="ARBA" id="ARBA00023082"/>
    </source>
</evidence>
<evidence type="ECO:0000313" key="9">
    <source>
        <dbReference type="Proteomes" id="UP001500218"/>
    </source>
</evidence>
<keyword evidence="5" id="KW-0804">Transcription</keyword>
<dbReference type="PANTHER" id="PTHR43133">
    <property type="entry name" value="RNA POLYMERASE ECF-TYPE SIGMA FACTO"/>
    <property type="match status" value="1"/>
</dbReference>
<dbReference type="Gene3D" id="1.10.10.10">
    <property type="entry name" value="Winged helix-like DNA-binding domain superfamily/Winged helix DNA-binding domain"/>
    <property type="match status" value="1"/>
</dbReference>
<dbReference type="Proteomes" id="UP001500218">
    <property type="component" value="Unassembled WGS sequence"/>
</dbReference>
<dbReference type="InterPro" id="IPR036388">
    <property type="entry name" value="WH-like_DNA-bd_sf"/>
</dbReference>
<dbReference type="InterPro" id="IPR039425">
    <property type="entry name" value="RNA_pol_sigma-70-like"/>
</dbReference>
<sequence length="165" mass="18637">MTFDEYLRTRVSALLRFAMVVACDAHLAEDVVQDVLVRAHGRWQRIVAMEHPEAYLKRMVVNECLRSRRRTRRTVPLTHDSLDAASPHLPDHAGAYGVRDDLVRRIASLPPKQRAVVALRYYDGRTDAEIAEYLGCREGTVRAHASRALATLRTAMSASTAHGRY</sequence>
<dbReference type="SUPFAM" id="SSF88659">
    <property type="entry name" value="Sigma3 and sigma4 domains of RNA polymerase sigma factors"/>
    <property type="match status" value="1"/>
</dbReference>
<dbReference type="InterPro" id="IPR013249">
    <property type="entry name" value="RNA_pol_sigma70_r4_t2"/>
</dbReference>
<dbReference type="InterPro" id="IPR013324">
    <property type="entry name" value="RNA_pol_sigma_r3/r4-like"/>
</dbReference>
<reference evidence="8 9" key="1">
    <citation type="journal article" date="2019" name="Int. J. Syst. Evol. Microbiol.">
        <title>The Global Catalogue of Microorganisms (GCM) 10K type strain sequencing project: providing services to taxonomists for standard genome sequencing and annotation.</title>
        <authorList>
            <consortium name="The Broad Institute Genomics Platform"/>
            <consortium name="The Broad Institute Genome Sequencing Center for Infectious Disease"/>
            <person name="Wu L."/>
            <person name="Ma J."/>
        </authorList>
    </citation>
    <scope>NUCLEOTIDE SEQUENCE [LARGE SCALE GENOMIC DNA]</scope>
    <source>
        <strain evidence="8 9">JCM 13250</strain>
    </source>
</reference>
<keyword evidence="2" id="KW-0805">Transcription regulation</keyword>
<dbReference type="InterPro" id="IPR007627">
    <property type="entry name" value="RNA_pol_sigma70_r2"/>
</dbReference>
<dbReference type="EMBL" id="BAAALT010000020">
    <property type="protein sequence ID" value="GAA1789536.1"/>
    <property type="molecule type" value="Genomic_DNA"/>
</dbReference>
<comment type="similarity">
    <text evidence="1">Belongs to the sigma-70 factor family. ECF subfamily.</text>
</comment>
<evidence type="ECO:0000256" key="5">
    <source>
        <dbReference type="ARBA" id="ARBA00023163"/>
    </source>
</evidence>
<feature type="domain" description="RNA polymerase sigma-70 region 2" evidence="6">
    <location>
        <begin position="8"/>
        <end position="74"/>
    </location>
</feature>
<evidence type="ECO:0000256" key="1">
    <source>
        <dbReference type="ARBA" id="ARBA00010641"/>
    </source>
</evidence>
<proteinExistence type="inferred from homology"/>
<evidence type="ECO:0000259" key="6">
    <source>
        <dbReference type="Pfam" id="PF04542"/>
    </source>
</evidence>
<evidence type="ECO:0000256" key="2">
    <source>
        <dbReference type="ARBA" id="ARBA00023015"/>
    </source>
</evidence>
<evidence type="ECO:0000256" key="4">
    <source>
        <dbReference type="ARBA" id="ARBA00023125"/>
    </source>
</evidence>
<gene>
    <name evidence="8" type="ORF">GCM10009682_09410</name>
</gene>
<evidence type="ECO:0000259" key="7">
    <source>
        <dbReference type="Pfam" id="PF08281"/>
    </source>
</evidence>
<dbReference type="Gene3D" id="1.10.1740.10">
    <property type="match status" value="1"/>
</dbReference>
<dbReference type="CDD" id="cd06171">
    <property type="entry name" value="Sigma70_r4"/>
    <property type="match status" value="1"/>
</dbReference>
<keyword evidence="4" id="KW-0238">DNA-binding</keyword>